<dbReference type="InterPro" id="IPR013655">
    <property type="entry name" value="PAS_fold_3"/>
</dbReference>
<dbReference type="InterPro" id="IPR000014">
    <property type="entry name" value="PAS"/>
</dbReference>
<keyword evidence="5" id="KW-0418">Kinase</keyword>
<dbReference type="PROSITE" id="PS50113">
    <property type="entry name" value="PAC"/>
    <property type="match status" value="2"/>
</dbReference>
<dbReference type="PANTHER" id="PTHR43547:SF2">
    <property type="entry name" value="HYBRID SIGNAL TRANSDUCTION HISTIDINE KINASE C"/>
    <property type="match status" value="1"/>
</dbReference>
<dbReference type="PROSITE" id="PS50112">
    <property type="entry name" value="PAS"/>
    <property type="match status" value="1"/>
</dbReference>
<dbReference type="InterPro" id="IPR001610">
    <property type="entry name" value="PAC"/>
</dbReference>
<dbReference type="Gene3D" id="2.10.70.100">
    <property type="match status" value="1"/>
</dbReference>
<reference evidence="11 12" key="1">
    <citation type="journal article" date="2019" name="Int. J. Syst. Evol. Microbiol.">
        <title>The Draft Whole-Genome Sequence of the Antibiotic Producer Empedobacter haloabium ATCC 31962 Provides Indications for Its Taxonomic Reclassification.</title>
        <authorList>
            <person name="Miess H."/>
            <person name="Arlt P."/>
            <person name="Apel A.K."/>
            <person name="Weber T."/>
            <person name="Nieselt K."/>
            <person name="Hanssen F."/>
            <person name="Czemmel S."/>
            <person name="Nahnsen S."/>
            <person name="Gross H."/>
        </authorList>
    </citation>
    <scope>NUCLEOTIDE SEQUENCE [LARGE SCALE GENOMIC DNA]</scope>
    <source>
        <strain evidence="11 12">ATCC 31962</strain>
    </source>
</reference>
<dbReference type="SMART" id="SM00387">
    <property type="entry name" value="HATPase_c"/>
    <property type="match status" value="1"/>
</dbReference>
<dbReference type="SUPFAM" id="SSF47384">
    <property type="entry name" value="Homodimeric domain of signal transducing histidine kinase"/>
    <property type="match status" value="1"/>
</dbReference>
<evidence type="ECO:0000313" key="12">
    <source>
        <dbReference type="Proteomes" id="UP000321323"/>
    </source>
</evidence>
<evidence type="ECO:0000256" key="1">
    <source>
        <dbReference type="ARBA" id="ARBA00000085"/>
    </source>
</evidence>
<keyword evidence="12" id="KW-1185">Reference proteome</keyword>
<evidence type="ECO:0000259" key="9">
    <source>
        <dbReference type="PROSITE" id="PS50112"/>
    </source>
</evidence>
<gene>
    <name evidence="11" type="ORF">E7V67_010530</name>
</gene>
<dbReference type="SMART" id="SM00448">
    <property type="entry name" value="REC"/>
    <property type="match status" value="1"/>
</dbReference>
<dbReference type="Pfam" id="PF13185">
    <property type="entry name" value="GAF_2"/>
    <property type="match status" value="1"/>
</dbReference>
<dbReference type="Pfam" id="PF08447">
    <property type="entry name" value="PAS_3"/>
    <property type="match status" value="1"/>
</dbReference>
<dbReference type="SUPFAM" id="SSF55785">
    <property type="entry name" value="PYP-like sensor domain (PAS domain)"/>
    <property type="match status" value="3"/>
</dbReference>
<dbReference type="EC" id="2.7.13.3" evidence="2"/>
<feature type="modified residue" description="4-aspartylphosphate" evidence="6">
    <location>
        <position position="887"/>
    </location>
</feature>
<dbReference type="InterPro" id="IPR003594">
    <property type="entry name" value="HATPase_dom"/>
</dbReference>
<evidence type="ECO:0000259" key="10">
    <source>
        <dbReference type="PROSITE" id="PS50113"/>
    </source>
</evidence>
<feature type="domain" description="Response regulatory" evidence="8">
    <location>
        <begin position="838"/>
        <end position="956"/>
    </location>
</feature>
<dbReference type="SMART" id="SM00065">
    <property type="entry name" value="GAF"/>
    <property type="match status" value="1"/>
</dbReference>
<evidence type="ECO:0000256" key="5">
    <source>
        <dbReference type="ARBA" id="ARBA00022777"/>
    </source>
</evidence>
<feature type="domain" description="PAC" evidence="10">
    <location>
        <begin position="330"/>
        <end position="382"/>
    </location>
</feature>
<dbReference type="InterPro" id="IPR003661">
    <property type="entry name" value="HisK_dim/P_dom"/>
</dbReference>
<dbReference type="SMART" id="SM00388">
    <property type="entry name" value="HisKA"/>
    <property type="match status" value="1"/>
</dbReference>
<dbReference type="CDD" id="cd16922">
    <property type="entry name" value="HATPase_EvgS-ArcB-TorS-like"/>
    <property type="match status" value="1"/>
</dbReference>
<dbReference type="Pfam" id="PF02518">
    <property type="entry name" value="HATPase_c"/>
    <property type="match status" value="1"/>
</dbReference>
<evidence type="ECO:0000256" key="2">
    <source>
        <dbReference type="ARBA" id="ARBA00012438"/>
    </source>
</evidence>
<keyword evidence="4" id="KW-0808">Transferase</keyword>
<feature type="domain" description="PAC" evidence="10">
    <location>
        <begin position="201"/>
        <end position="256"/>
    </location>
</feature>
<dbReference type="InterPro" id="IPR001789">
    <property type="entry name" value="Sig_transdc_resp-reg_receiver"/>
</dbReference>
<dbReference type="InterPro" id="IPR029016">
    <property type="entry name" value="GAF-like_dom_sf"/>
</dbReference>
<dbReference type="NCBIfam" id="TIGR00229">
    <property type="entry name" value="sensory_box"/>
    <property type="match status" value="1"/>
</dbReference>
<dbReference type="InterPro" id="IPR005467">
    <property type="entry name" value="His_kinase_dom"/>
</dbReference>
<dbReference type="Pfam" id="PF08448">
    <property type="entry name" value="PAS_4"/>
    <property type="match status" value="2"/>
</dbReference>
<dbReference type="Gene3D" id="3.40.50.2300">
    <property type="match status" value="1"/>
</dbReference>
<accession>A0ABZ1UTA0</accession>
<evidence type="ECO:0000256" key="4">
    <source>
        <dbReference type="ARBA" id="ARBA00022679"/>
    </source>
</evidence>
<dbReference type="InterPro" id="IPR035965">
    <property type="entry name" value="PAS-like_dom_sf"/>
</dbReference>
<evidence type="ECO:0000313" key="11">
    <source>
        <dbReference type="EMBL" id="WUR15510.1"/>
    </source>
</evidence>
<comment type="catalytic activity">
    <reaction evidence="1">
        <text>ATP + protein L-histidine = ADP + protein N-phospho-L-histidine.</text>
        <dbReference type="EC" id="2.7.13.3"/>
    </reaction>
</comment>
<evidence type="ECO:0000259" key="7">
    <source>
        <dbReference type="PROSITE" id="PS50109"/>
    </source>
</evidence>
<dbReference type="PROSITE" id="PS50109">
    <property type="entry name" value="HIS_KIN"/>
    <property type="match status" value="1"/>
</dbReference>
<dbReference type="PRINTS" id="PR00344">
    <property type="entry name" value="BCTRLSENSOR"/>
</dbReference>
<protein>
    <recommendedName>
        <fullName evidence="2">histidine kinase</fullName>
        <ecNumber evidence="2">2.7.13.3</ecNumber>
    </recommendedName>
</protein>
<dbReference type="SUPFAM" id="SSF55781">
    <property type="entry name" value="GAF domain-like"/>
    <property type="match status" value="1"/>
</dbReference>
<dbReference type="SMART" id="SM00091">
    <property type="entry name" value="PAS"/>
    <property type="match status" value="3"/>
</dbReference>
<dbReference type="CDD" id="cd00082">
    <property type="entry name" value="HisKA"/>
    <property type="match status" value="1"/>
</dbReference>
<dbReference type="Gene3D" id="1.10.287.130">
    <property type="match status" value="1"/>
</dbReference>
<dbReference type="EMBL" id="CP136508">
    <property type="protein sequence ID" value="WUR15510.1"/>
    <property type="molecule type" value="Genomic_DNA"/>
</dbReference>
<feature type="domain" description="Histidine kinase" evidence="7">
    <location>
        <begin position="589"/>
        <end position="806"/>
    </location>
</feature>
<dbReference type="PROSITE" id="PS50110">
    <property type="entry name" value="RESPONSE_REGULATORY"/>
    <property type="match status" value="1"/>
</dbReference>
<keyword evidence="3 6" id="KW-0597">Phosphoprotein</keyword>
<dbReference type="PANTHER" id="PTHR43547">
    <property type="entry name" value="TWO-COMPONENT HISTIDINE KINASE"/>
    <property type="match status" value="1"/>
</dbReference>
<dbReference type="Gene3D" id="3.30.565.10">
    <property type="entry name" value="Histidine kinase-like ATPase, C-terminal domain"/>
    <property type="match status" value="1"/>
</dbReference>
<dbReference type="InterPro" id="IPR011006">
    <property type="entry name" value="CheY-like_superfamily"/>
</dbReference>
<dbReference type="InterPro" id="IPR013656">
    <property type="entry name" value="PAS_4"/>
</dbReference>
<dbReference type="Pfam" id="PF00512">
    <property type="entry name" value="HisKA"/>
    <property type="match status" value="1"/>
</dbReference>
<evidence type="ECO:0000256" key="3">
    <source>
        <dbReference type="ARBA" id="ARBA00022553"/>
    </source>
</evidence>
<sequence length="962" mass="103999">MQEAQERARLSPGQLVAALGGVSDGLVVLDRGCRVTYLNRPADDLLRGPAQEVANAVGQVLWQAFPQLAGTLLETQLRHAQERRQAVSFELFHGARQRWLEVRAFPFEDGITCMLHDIHQRKQHERALRENSNRLQVALAAGKLGDWTWTAANDVVTCGPRAAAIFDLPPGEATTWSALQERIVAADRADAQAAFMRAFTARSDFSVECRIVRNGGSAWLSVAGHGFYDDAGRLVGMTGMVQDISERKAAEDTLRHSEKQLRALADSIPQLAWIAHHDGRIVWYNRRWHDYTGLPPGELEGDGWSQVYAPDCVEPMIAHWRASLESGEPFEMEVPIRGADGQYRWFLTRANPVRDASGQMLRWFGTSTDVDQVKRAQEALRDETNILEMLNSTGNALARHRDLQPLLQEVTDAATRIVGARFGAFFYHSGGSALELCTLSGRPPADYGDLAAPGAALVSGHGLLEQGGSAAGGIVRCDDLLYQPDCAAQLDPALGRHLRSLLAAPVTSRTGDVVGTLLFGHPEPGMFSERSERIIGGIAAQAGVAIDNARLNEAARRAAEERIALLDRERSARAEAERSSQMKDEFLATLSHELRTPLNAILGWSQVLRRGSRGEADLHKGLQTIERNARAQAQLIEDLLDMSRIMSGQVLLELQGVLPATIVDAAIEAVRPAAGTKNIVIERDFASCAPIAADPGRLQQVVWNLLSNAIKFTPPDGRVRVTIRERDGQAEIGVADTGIGIGAEFLGHVFDRFRQADASTTRRHGGLGLGLSIVKHLVEQHGGTVAAASAGEGHGAAFTVRLPLAGKLPLGERPARPASAASTARGRDGEPADLRGLRVLVVDDEADGRELIKRVLADRNAEVTTAETAAEALALLPRIRAQLLLSDIGMPDMDGFELLERVRALGPAAGGDVPAIALTAFAQSEDRLRALEAGFQDHITKPVEPAELIATVALVAAQCRAD</sequence>
<feature type="domain" description="PAS" evidence="9">
    <location>
        <begin position="257"/>
        <end position="327"/>
    </location>
</feature>
<dbReference type="InterPro" id="IPR000700">
    <property type="entry name" value="PAS-assoc_C"/>
</dbReference>
<dbReference type="CDD" id="cd00130">
    <property type="entry name" value="PAS"/>
    <property type="match status" value="2"/>
</dbReference>
<evidence type="ECO:0000256" key="6">
    <source>
        <dbReference type="PROSITE-ProRule" id="PRU00169"/>
    </source>
</evidence>
<dbReference type="SMART" id="SM00086">
    <property type="entry name" value="PAC"/>
    <property type="match status" value="3"/>
</dbReference>
<dbReference type="Gene3D" id="3.30.450.20">
    <property type="entry name" value="PAS domain"/>
    <property type="match status" value="3"/>
</dbReference>
<proteinExistence type="predicted"/>
<dbReference type="Proteomes" id="UP000321323">
    <property type="component" value="Chromosome"/>
</dbReference>
<dbReference type="InterPro" id="IPR004358">
    <property type="entry name" value="Sig_transdc_His_kin-like_C"/>
</dbReference>
<dbReference type="Pfam" id="PF00072">
    <property type="entry name" value="Response_reg"/>
    <property type="match status" value="1"/>
</dbReference>
<dbReference type="Gene3D" id="3.30.450.40">
    <property type="match status" value="1"/>
</dbReference>
<dbReference type="InterPro" id="IPR036890">
    <property type="entry name" value="HATPase_C_sf"/>
</dbReference>
<dbReference type="SUPFAM" id="SSF55874">
    <property type="entry name" value="ATPase domain of HSP90 chaperone/DNA topoisomerase II/histidine kinase"/>
    <property type="match status" value="1"/>
</dbReference>
<dbReference type="InterPro" id="IPR003018">
    <property type="entry name" value="GAF"/>
</dbReference>
<dbReference type="InterPro" id="IPR036097">
    <property type="entry name" value="HisK_dim/P_sf"/>
</dbReference>
<evidence type="ECO:0000259" key="8">
    <source>
        <dbReference type="PROSITE" id="PS50110"/>
    </source>
</evidence>
<dbReference type="SUPFAM" id="SSF52172">
    <property type="entry name" value="CheY-like"/>
    <property type="match status" value="1"/>
</dbReference>
<name>A0ABZ1UTA0_9BURK</name>
<organism evidence="11 12">
    <name type="scientific">[Empedobacter] haloabium</name>
    <dbReference type="NCBI Taxonomy" id="592317"/>
    <lineage>
        <taxon>Bacteria</taxon>
        <taxon>Pseudomonadati</taxon>
        <taxon>Pseudomonadota</taxon>
        <taxon>Betaproteobacteria</taxon>
        <taxon>Burkholderiales</taxon>
        <taxon>Oxalobacteraceae</taxon>
        <taxon>Telluria group</taxon>
        <taxon>Telluria group incertae sedis</taxon>
    </lineage>
</organism>